<name>A0A1I2EDG3_9ACTN</name>
<dbReference type="Pfam" id="PF19594">
    <property type="entry name" value="DUF6099"/>
    <property type="match status" value="1"/>
</dbReference>
<dbReference type="InterPro" id="IPR046081">
    <property type="entry name" value="DUF6099"/>
</dbReference>
<evidence type="ECO:0000313" key="2">
    <source>
        <dbReference type="EMBL" id="SFE90759.1"/>
    </source>
</evidence>
<feature type="compositionally biased region" description="Low complexity" evidence="1">
    <location>
        <begin position="52"/>
        <end position="70"/>
    </location>
</feature>
<evidence type="ECO:0000313" key="3">
    <source>
        <dbReference type="Proteomes" id="UP000199323"/>
    </source>
</evidence>
<dbReference type="EMBL" id="FONG01000006">
    <property type="protein sequence ID" value="SFE90759.1"/>
    <property type="molecule type" value="Genomic_DNA"/>
</dbReference>
<keyword evidence="3" id="KW-1185">Reference proteome</keyword>
<accession>A0A1I2EDG3</accession>
<organism evidence="2 3">
    <name type="scientific">Actinacidiphila alni</name>
    <dbReference type="NCBI Taxonomy" id="380248"/>
    <lineage>
        <taxon>Bacteria</taxon>
        <taxon>Bacillati</taxon>
        <taxon>Actinomycetota</taxon>
        <taxon>Actinomycetes</taxon>
        <taxon>Kitasatosporales</taxon>
        <taxon>Streptomycetaceae</taxon>
        <taxon>Actinacidiphila</taxon>
    </lineage>
</organism>
<proteinExistence type="predicted"/>
<sequence length="137" mass="14582">MDAARLVAQAEQTMRGAPQPDDIIAEAWQAFELTEAVGRLLTADHERPVVRAGPGPVVGAAGGDPPRAVRLTGVRDPEGTLRALRTLLGEIGLALVAVTCTAEDEAAYWNCIEALDAVDEAKDRVRALTRETRGEGR</sequence>
<evidence type="ECO:0000256" key="1">
    <source>
        <dbReference type="SAM" id="MobiDB-lite"/>
    </source>
</evidence>
<dbReference type="OrthoDB" id="3874063at2"/>
<reference evidence="2 3" key="1">
    <citation type="submission" date="2016-10" db="EMBL/GenBank/DDBJ databases">
        <authorList>
            <person name="de Groot N.N."/>
        </authorList>
    </citation>
    <scope>NUCLEOTIDE SEQUENCE [LARGE SCALE GENOMIC DNA]</scope>
    <source>
        <strain evidence="2 3">CGMCC 4.3510</strain>
    </source>
</reference>
<dbReference type="AlphaFoldDB" id="A0A1I2EDG3"/>
<feature type="region of interest" description="Disordered" evidence="1">
    <location>
        <begin position="52"/>
        <end position="72"/>
    </location>
</feature>
<protein>
    <submittedName>
        <fullName evidence="2">Uncharacterized protein</fullName>
    </submittedName>
</protein>
<dbReference type="Proteomes" id="UP000199323">
    <property type="component" value="Unassembled WGS sequence"/>
</dbReference>
<dbReference type="RefSeq" id="WP_093713665.1">
    <property type="nucleotide sequence ID" value="NZ_FONG01000006.1"/>
</dbReference>
<dbReference type="STRING" id="380248.SAMN05216251_106152"/>
<gene>
    <name evidence="2" type="ORF">SAMN05216251_106152</name>
</gene>